<protein>
    <recommendedName>
        <fullName evidence="2">SCP domain-containing protein</fullName>
    </recommendedName>
</protein>
<sequence length="354" mass="36826">MAHRRTRVLLCAVASCALLATAFAPAQARSERPVVASSPVVAGPTVAAPTSAQRGGVAAAGAVAASVDVKPTKAWVTRLYTSRIAEALKVPVTWTGSVGSCSAGRESNASRTATLTTVNAMRALVQLAPVELDADASGAAQKAALLMDANGKLSHSPTPSEFPHCWTRDAKSAAGVSNLALGTSGAKAIAAYMVDPGDGNTAVGHRRWILNPTTTRIATGSTPSANALTVIGLGTSSSVARPTWMEWPARGWFPEQLEPNGRWSLSSSDPNVSFSRATVKVQRLWSSGNVARTLTVKKYAPVVGYGPNTLVFRVKGVADPQGKRSIQYRVTVSGITGGSSRSLSYVVRLYDPTA</sequence>
<dbReference type="Gene3D" id="3.40.33.10">
    <property type="entry name" value="CAP"/>
    <property type="match status" value="1"/>
</dbReference>
<dbReference type="EMBL" id="BJLQ01000030">
    <property type="protein sequence ID" value="GEA85261.1"/>
    <property type="molecule type" value="Genomic_DNA"/>
</dbReference>
<comment type="caution">
    <text evidence="3">The sequence shown here is derived from an EMBL/GenBank/DDBJ whole genome shotgun (WGS) entry which is preliminary data.</text>
</comment>
<dbReference type="AlphaFoldDB" id="A0A4Y3KLG6"/>
<proteinExistence type="predicted"/>
<dbReference type="InterPro" id="IPR014044">
    <property type="entry name" value="CAP_dom"/>
</dbReference>
<feature type="chain" id="PRO_5021192729" description="SCP domain-containing protein" evidence="1">
    <location>
        <begin position="29"/>
        <end position="354"/>
    </location>
</feature>
<dbReference type="Proteomes" id="UP000320461">
    <property type="component" value="Unassembled WGS sequence"/>
</dbReference>
<keyword evidence="1" id="KW-0732">Signal</keyword>
<dbReference type="CDD" id="cd05379">
    <property type="entry name" value="CAP_bacterial"/>
    <property type="match status" value="1"/>
</dbReference>
<dbReference type="InterPro" id="IPR035940">
    <property type="entry name" value="CAP_sf"/>
</dbReference>
<keyword evidence="4" id="KW-1185">Reference proteome</keyword>
<dbReference type="SUPFAM" id="SSF55797">
    <property type="entry name" value="PR-1-like"/>
    <property type="match status" value="1"/>
</dbReference>
<feature type="domain" description="SCP" evidence="2">
    <location>
        <begin position="116"/>
        <end position="226"/>
    </location>
</feature>
<feature type="signal peptide" evidence="1">
    <location>
        <begin position="1"/>
        <end position="28"/>
    </location>
</feature>
<name>A0A4Y3KLG6_9CELL</name>
<reference evidence="3 4" key="1">
    <citation type="submission" date="2019-06" db="EMBL/GenBank/DDBJ databases">
        <title>Whole genome shotgun sequence of Cellulomonas gelida NBRC 3748.</title>
        <authorList>
            <person name="Hosoyama A."/>
            <person name="Uohara A."/>
            <person name="Ohji S."/>
            <person name="Ichikawa N."/>
        </authorList>
    </citation>
    <scope>NUCLEOTIDE SEQUENCE [LARGE SCALE GENOMIC DNA]</scope>
    <source>
        <strain evidence="3 4">NBRC 3748</strain>
    </source>
</reference>
<evidence type="ECO:0000313" key="3">
    <source>
        <dbReference type="EMBL" id="GEA85261.1"/>
    </source>
</evidence>
<evidence type="ECO:0000256" key="1">
    <source>
        <dbReference type="SAM" id="SignalP"/>
    </source>
</evidence>
<gene>
    <name evidence="3" type="ORF">CGE01nite_25120</name>
</gene>
<dbReference type="Pfam" id="PF00188">
    <property type="entry name" value="CAP"/>
    <property type="match status" value="1"/>
</dbReference>
<evidence type="ECO:0000259" key="2">
    <source>
        <dbReference type="Pfam" id="PF00188"/>
    </source>
</evidence>
<organism evidence="3 4">
    <name type="scientific">Cellulomonas gelida</name>
    <dbReference type="NCBI Taxonomy" id="1712"/>
    <lineage>
        <taxon>Bacteria</taxon>
        <taxon>Bacillati</taxon>
        <taxon>Actinomycetota</taxon>
        <taxon>Actinomycetes</taxon>
        <taxon>Micrococcales</taxon>
        <taxon>Cellulomonadaceae</taxon>
        <taxon>Cellulomonas</taxon>
    </lineage>
</organism>
<evidence type="ECO:0000313" key="4">
    <source>
        <dbReference type="Proteomes" id="UP000320461"/>
    </source>
</evidence>
<accession>A0A4Y3KLG6</accession>